<dbReference type="SUPFAM" id="SSF50182">
    <property type="entry name" value="Sm-like ribonucleoproteins"/>
    <property type="match status" value="1"/>
</dbReference>
<dbReference type="HOGENOM" id="CLU_098917_0_0_0"/>
<dbReference type="GO" id="GO:0008381">
    <property type="term" value="F:mechanosensitive monoatomic ion channel activity"/>
    <property type="evidence" value="ECO:0007669"/>
    <property type="project" value="InterPro"/>
</dbReference>
<comment type="subcellular location">
    <subcellularLocation>
        <location evidence="1">Membrane</location>
    </subcellularLocation>
</comment>
<feature type="transmembrane region" description="Helical" evidence="6">
    <location>
        <begin position="94"/>
        <end position="114"/>
    </location>
</feature>
<gene>
    <name evidence="8" type="ordered locus">PSMK_04950</name>
</gene>
<feature type="domain" description="Mechanosensitive ion channel MscS" evidence="7">
    <location>
        <begin position="141"/>
        <end position="202"/>
    </location>
</feature>
<keyword evidence="4 6" id="KW-0472">Membrane</keyword>
<dbReference type="Gene3D" id="2.30.30.60">
    <property type="match status" value="1"/>
</dbReference>
<dbReference type="PANTHER" id="PTHR30221">
    <property type="entry name" value="SMALL-CONDUCTANCE MECHANOSENSITIVE CHANNEL"/>
    <property type="match status" value="1"/>
</dbReference>
<dbReference type="EMBL" id="AP012338">
    <property type="protein sequence ID" value="BAM02654.1"/>
    <property type="molecule type" value="Genomic_DNA"/>
</dbReference>
<feature type="transmembrane region" description="Helical" evidence="6">
    <location>
        <begin position="120"/>
        <end position="153"/>
    </location>
</feature>
<accession>I0IBL6</accession>
<evidence type="ECO:0000256" key="5">
    <source>
        <dbReference type="SAM" id="MobiDB-lite"/>
    </source>
</evidence>
<reference evidence="8 9" key="1">
    <citation type="submission" date="2012-02" db="EMBL/GenBank/DDBJ databases">
        <title>Complete genome sequence of Phycisphaera mikurensis NBRC 102666.</title>
        <authorList>
            <person name="Ankai A."/>
            <person name="Hosoyama A."/>
            <person name="Terui Y."/>
            <person name="Sekine M."/>
            <person name="Fukai R."/>
            <person name="Kato Y."/>
            <person name="Nakamura S."/>
            <person name="Yamada-Narita S."/>
            <person name="Kawakoshi A."/>
            <person name="Fukunaga Y."/>
            <person name="Yamazaki S."/>
            <person name="Fujita N."/>
        </authorList>
    </citation>
    <scope>NUCLEOTIDE SEQUENCE [LARGE SCALE GENOMIC DNA]</scope>
    <source>
        <strain evidence="9">NBRC 102666 / KCTC 22515 / FYK2301M01</strain>
    </source>
</reference>
<protein>
    <submittedName>
        <fullName evidence="8">Putative MscS family protein</fullName>
    </submittedName>
</protein>
<keyword evidence="3 6" id="KW-1133">Transmembrane helix</keyword>
<name>I0IBL6_PHYMF</name>
<sequence>MPQNAFSRSPEPEAHAATDAATVVEGVSSELIEHAGTVSHAAERWAREAVSSVPEVLSTLVILAAATFGYRLASRGIAAMVQRTHLDESVGVTLRTFLRWVTVVLVLAAVAARWGVLENFWAAIVGAVTLVAIGFFAVWSVLSNVLCSLILLANRPFRVGDEIELPPDPIRGRVLAVNLTHTTLLDGEGATFQVPNNLFFQRVFKRHPRGGSGRRAAAAAAADPAAAAADPAGEPPADV</sequence>
<organism evidence="8 9">
    <name type="scientific">Phycisphaera mikurensis (strain NBRC 102666 / KCTC 22515 / FYK2301M01)</name>
    <dbReference type="NCBI Taxonomy" id="1142394"/>
    <lineage>
        <taxon>Bacteria</taxon>
        <taxon>Pseudomonadati</taxon>
        <taxon>Planctomycetota</taxon>
        <taxon>Phycisphaerae</taxon>
        <taxon>Phycisphaerales</taxon>
        <taxon>Phycisphaeraceae</taxon>
        <taxon>Phycisphaera</taxon>
    </lineage>
</organism>
<feature type="region of interest" description="Disordered" evidence="5">
    <location>
        <begin position="215"/>
        <end position="239"/>
    </location>
</feature>
<dbReference type="Pfam" id="PF00924">
    <property type="entry name" value="MS_channel_2nd"/>
    <property type="match status" value="1"/>
</dbReference>
<dbReference type="KEGG" id="phm:PSMK_04950"/>
<evidence type="ECO:0000259" key="7">
    <source>
        <dbReference type="Pfam" id="PF00924"/>
    </source>
</evidence>
<dbReference type="RefSeq" id="WP_014435874.1">
    <property type="nucleotide sequence ID" value="NC_017080.1"/>
</dbReference>
<keyword evidence="9" id="KW-1185">Reference proteome</keyword>
<evidence type="ECO:0000313" key="8">
    <source>
        <dbReference type="EMBL" id="BAM02654.1"/>
    </source>
</evidence>
<dbReference type="AlphaFoldDB" id="I0IBL6"/>
<proteinExistence type="predicted"/>
<dbReference type="GO" id="GO:0016020">
    <property type="term" value="C:membrane"/>
    <property type="evidence" value="ECO:0007669"/>
    <property type="project" value="UniProtKB-SubCell"/>
</dbReference>
<dbReference type="Proteomes" id="UP000007881">
    <property type="component" value="Chromosome"/>
</dbReference>
<evidence type="ECO:0000256" key="3">
    <source>
        <dbReference type="ARBA" id="ARBA00022989"/>
    </source>
</evidence>
<dbReference type="InterPro" id="IPR010920">
    <property type="entry name" value="LSM_dom_sf"/>
</dbReference>
<dbReference type="InterPro" id="IPR023408">
    <property type="entry name" value="MscS_beta-dom_sf"/>
</dbReference>
<dbReference type="OrthoDB" id="9809206at2"/>
<evidence type="ECO:0000256" key="1">
    <source>
        <dbReference type="ARBA" id="ARBA00004370"/>
    </source>
</evidence>
<evidence type="ECO:0000256" key="6">
    <source>
        <dbReference type="SAM" id="Phobius"/>
    </source>
</evidence>
<evidence type="ECO:0000313" key="9">
    <source>
        <dbReference type="Proteomes" id="UP000007881"/>
    </source>
</evidence>
<dbReference type="InterPro" id="IPR045275">
    <property type="entry name" value="MscS_archaea/bacteria_type"/>
</dbReference>
<dbReference type="eggNOG" id="COG0668">
    <property type="taxonomic scope" value="Bacteria"/>
</dbReference>
<dbReference type="Gene3D" id="1.10.287.1260">
    <property type="match status" value="1"/>
</dbReference>
<dbReference type="PANTHER" id="PTHR30221:SF8">
    <property type="entry name" value="SMALL-CONDUCTANCE MECHANOSENSITIVE CHANNEL"/>
    <property type="match status" value="1"/>
</dbReference>
<dbReference type="InterPro" id="IPR006685">
    <property type="entry name" value="MscS_channel_2nd"/>
</dbReference>
<evidence type="ECO:0000256" key="2">
    <source>
        <dbReference type="ARBA" id="ARBA00022692"/>
    </source>
</evidence>
<keyword evidence="2 6" id="KW-0812">Transmembrane</keyword>
<dbReference type="STRING" id="1142394.PSMK_04950"/>
<feature type="compositionally biased region" description="Low complexity" evidence="5">
    <location>
        <begin position="216"/>
        <end position="239"/>
    </location>
</feature>
<evidence type="ECO:0000256" key="4">
    <source>
        <dbReference type="ARBA" id="ARBA00023136"/>
    </source>
</evidence>